<dbReference type="PROSITE" id="PS00913">
    <property type="entry name" value="ADH_IRON_1"/>
    <property type="match status" value="1"/>
</dbReference>
<evidence type="ECO:0000313" key="6">
    <source>
        <dbReference type="EMBL" id="MFB9645571.1"/>
    </source>
</evidence>
<feature type="domain" description="Alcohol dehydrogenase iron-type/glycerol dehydrogenase GldA" evidence="4">
    <location>
        <begin position="8"/>
        <end position="175"/>
    </location>
</feature>
<dbReference type="SUPFAM" id="SSF56796">
    <property type="entry name" value="Dehydroquinate synthase-like"/>
    <property type="match status" value="1"/>
</dbReference>
<dbReference type="EMBL" id="JBHMBE010000002">
    <property type="protein sequence ID" value="MFB9645571.1"/>
    <property type="molecule type" value="Genomic_DNA"/>
</dbReference>
<sequence length="386" mass="40165">MTAIIALPRVMRIGGGSSSEVAEVIGDLGASRPLLVTDRFLMGTGAASALLDELSRAGLEPAVWADTVPDPTTDSLVSGLSAVADHNADLLIGFGGGSPLDTAKALALLSVQGGEMKHYKAPRQNAGPALPVVGIPTTAGSGSESTQYTIITDSATDEKMLCTGAAFLPAATIVDFELTMSMPARLTADTGIDALTHAVEAYVSRKANIFTDGLCMTAIAMIGRHLRTAYADGTDRVAREGMMIAATQAGIAFSNSSVALVHGMSRPIGAHFHIAHGMSNAMLFPAVTRFSVPAAPSRYADCARAWGCASDTDDDLLAAERFVDELVSLSRDLAVPTPEAFGIANDAWESKIPVMVEQALASGSPSNNPRIPSADDVAAVYREIYR</sequence>
<proteinExistence type="inferred from homology"/>
<evidence type="ECO:0000256" key="2">
    <source>
        <dbReference type="ARBA" id="ARBA00023002"/>
    </source>
</evidence>
<comment type="caution">
    <text evidence="6">The sequence shown here is derived from an EMBL/GenBank/DDBJ whole genome shotgun (WGS) entry which is preliminary data.</text>
</comment>
<dbReference type="InterPro" id="IPR056798">
    <property type="entry name" value="ADH_Fe_C"/>
</dbReference>
<dbReference type="Proteomes" id="UP001589611">
    <property type="component" value="Unassembled WGS sequence"/>
</dbReference>
<dbReference type="InterPro" id="IPR001670">
    <property type="entry name" value="ADH_Fe/GldA"/>
</dbReference>
<accession>A0ABV5T1Q6</accession>
<feature type="domain" description="Fe-containing alcohol dehydrogenase-like C-terminal" evidence="5">
    <location>
        <begin position="187"/>
        <end position="385"/>
    </location>
</feature>
<evidence type="ECO:0000259" key="4">
    <source>
        <dbReference type="Pfam" id="PF00465"/>
    </source>
</evidence>
<dbReference type="CDD" id="cd08194">
    <property type="entry name" value="Fe-ADH-like"/>
    <property type="match status" value="1"/>
</dbReference>
<dbReference type="Gene3D" id="3.40.50.1970">
    <property type="match status" value="1"/>
</dbReference>
<keyword evidence="7" id="KW-1185">Reference proteome</keyword>
<gene>
    <name evidence="6" type="ORF">ACFFPJ_07155</name>
</gene>
<comment type="similarity">
    <text evidence="1">Belongs to the iron-containing alcohol dehydrogenase family.</text>
</comment>
<dbReference type="PANTHER" id="PTHR11496:SF102">
    <property type="entry name" value="ALCOHOL DEHYDROGENASE 4"/>
    <property type="match status" value="1"/>
</dbReference>
<organism evidence="6 7">
    <name type="scientific">Microbacterium terregens</name>
    <dbReference type="NCBI Taxonomy" id="69363"/>
    <lineage>
        <taxon>Bacteria</taxon>
        <taxon>Bacillati</taxon>
        <taxon>Actinomycetota</taxon>
        <taxon>Actinomycetes</taxon>
        <taxon>Micrococcales</taxon>
        <taxon>Microbacteriaceae</taxon>
        <taxon>Microbacterium</taxon>
    </lineage>
</organism>
<keyword evidence="2" id="KW-0560">Oxidoreductase</keyword>
<reference evidence="6 7" key="1">
    <citation type="submission" date="2024-09" db="EMBL/GenBank/DDBJ databases">
        <authorList>
            <person name="Sun Q."/>
            <person name="Mori K."/>
        </authorList>
    </citation>
    <scope>NUCLEOTIDE SEQUENCE [LARGE SCALE GENOMIC DNA]</scope>
    <source>
        <strain evidence="6 7">JCM 1342</strain>
    </source>
</reference>
<dbReference type="PANTHER" id="PTHR11496">
    <property type="entry name" value="ALCOHOL DEHYDROGENASE"/>
    <property type="match status" value="1"/>
</dbReference>
<dbReference type="Gene3D" id="1.20.1090.10">
    <property type="entry name" value="Dehydroquinate synthase-like - alpha domain"/>
    <property type="match status" value="1"/>
</dbReference>
<dbReference type="RefSeq" id="WP_344714741.1">
    <property type="nucleotide sequence ID" value="NZ_BAAAWH010000001.1"/>
</dbReference>
<keyword evidence="3" id="KW-0520">NAD</keyword>
<dbReference type="Pfam" id="PF25137">
    <property type="entry name" value="ADH_Fe_C"/>
    <property type="match status" value="1"/>
</dbReference>
<name>A0ABV5T1Q6_9MICO</name>
<evidence type="ECO:0000259" key="5">
    <source>
        <dbReference type="Pfam" id="PF25137"/>
    </source>
</evidence>
<dbReference type="Pfam" id="PF00465">
    <property type="entry name" value="Fe-ADH"/>
    <property type="match status" value="1"/>
</dbReference>
<evidence type="ECO:0000256" key="3">
    <source>
        <dbReference type="ARBA" id="ARBA00023027"/>
    </source>
</evidence>
<evidence type="ECO:0000313" key="7">
    <source>
        <dbReference type="Proteomes" id="UP001589611"/>
    </source>
</evidence>
<protein>
    <submittedName>
        <fullName evidence="6">Iron-containing alcohol dehydrogenase</fullName>
    </submittedName>
</protein>
<dbReference type="InterPro" id="IPR018211">
    <property type="entry name" value="ADH_Fe_CS"/>
</dbReference>
<evidence type="ECO:0000256" key="1">
    <source>
        <dbReference type="ARBA" id="ARBA00007358"/>
    </source>
</evidence>
<dbReference type="InterPro" id="IPR039697">
    <property type="entry name" value="Alcohol_dehydrogenase_Fe"/>
</dbReference>